<evidence type="ECO:0000313" key="3">
    <source>
        <dbReference type="EMBL" id="CAJ1398991.1"/>
    </source>
</evidence>
<feature type="region of interest" description="Disordered" evidence="1">
    <location>
        <begin position="599"/>
        <end position="826"/>
    </location>
</feature>
<reference evidence="3" key="1">
    <citation type="submission" date="2023-08" db="EMBL/GenBank/DDBJ databases">
        <authorList>
            <person name="Chen Y."/>
            <person name="Shah S."/>
            <person name="Dougan E. K."/>
            <person name="Thang M."/>
            <person name="Chan C."/>
        </authorList>
    </citation>
    <scope>NUCLEOTIDE SEQUENCE</scope>
</reference>
<feature type="compositionally biased region" description="Gly residues" evidence="1">
    <location>
        <begin position="616"/>
        <end position="627"/>
    </location>
</feature>
<feature type="region of interest" description="Disordered" evidence="1">
    <location>
        <begin position="945"/>
        <end position="974"/>
    </location>
</feature>
<evidence type="ECO:0000313" key="4">
    <source>
        <dbReference type="Proteomes" id="UP001178507"/>
    </source>
</evidence>
<dbReference type="AlphaFoldDB" id="A0AA36ND48"/>
<dbReference type="Proteomes" id="UP001178507">
    <property type="component" value="Unassembled WGS sequence"/>
</dbReference>
<evidence type="ECO:0000259" key="2">
    <source>
        <dbReference type="PROSITE" id="PS50222"/>
    </source>
</evidence>
<sequence>MAEAEEEPDVTSIIAAAGDAAGIAEVQAGGGQVAAAEAAARAVVKAADEHGVLLPELTDVIGLSAARSAMHAISVEDPTLTISEIARCLTPEALSQLKGETRRRTERNDKITPNELKKIFRQIGLDLNDDAWPQVFHELDRDASGRISYSAFVDALERAEEECRQCGVAAAMAAGTTLGQAAVNSGLGAREAADCAAGAALRAATEFGMAPADAAVLGGRAAAKLAAEQNLDRAQAADAAAEAAGMHSLRAAVEAKLTLEQCADEAAIAASAAAEEAGSTAQHVAEASARAAGIAAGEIAADSGNTAMKSAEIAAKAATKSAAAAGLPPYQAVDATATAAARSAARAAINAGHPYLIVAEVTRQLNAQLVENLREAHQGKDMLTVPELKDLFSQANIDIHEDTLRQVYEEMGADPNGQLSFESFFQALEKAHSTFMEAGLAAANLAGRVMGQAAADAGDDPEQAGEVAANAATAAAKTAGLSEQQVAEVAVAAAGHAAGSAALAAGGTPEHVAYVAGQAAINAATTAGLNTQLLPQVIVPVFARAAGRAAAQSNGRDTAACCERAAKAATEAGEKLAFMTQEQVQEAAEAASNEASRVFAAGGPKPAPGRDAGRGRASGTGATGRGRGTSTSSTPARPAPKPKPAAKKAAARPAPGAKAKPKPKAAPKEAPKAAPRPKPKAGSVTNSARSATRPESAGLRSAESTQRSQGPDGGEEPAPKAKAKAKSSSKIPSNARLDKVDKVPSEKAQAPEPAPAAAAPEPSPAPVAAPAPARVTMPSATLNGDTSPKRHGSGVASIRMEVEKEPSLATGRTAVSQTQPPLKAVPPIPASIRVTQDGRQMLMEPVAAPFRQYTAQCGSSLQVPTQVQRFYTPYVVSRPASATIPVAPGNSISVMAQLSPSSVFRSPSQPAMVPGPRHSLRAPVSMAPCVPQLPLPQLPQPLPPSLRTSVPAASSVRTLPGSGTNSLAPSNVPAPYARSMPGSFSSTPGRYQPMVVTSPPPQMRVIEPPPVGTMTAPPPTVTRFETNQGWPGVNTASWRTLAEPVAGGMAQPYQPFSQYMAYPPNTVYHCPSTMVPAAQ</sequence>
<dbReference type="Gene3D" id="1.10.238.10">
    <property type="entry name" value="EF-hand"/>
    <property type="match status" value="2"/>
</dbReference>
<feature type="domain" description="EF-hand" evidence="2">
    <location>
        <begin position="127"/>
        <end position="162"/>
    </location>
</feature>
<organism evidence="3 4">
    <name type="scientific">Effrenium voratum</name>
    <dbReference type="NCBI Taxonomy" id="2562239"/>
    <lineage>
        <taxon>Eukaryota</taxon>
        <taxon>Sar</taxon>
        <taxon>Alveolata</taxon>
        <taxon>Dinophyceae</taxon>
        <taxon>Suessiales</taxon>
        <taxon>Symbiodiniaceae</taxon>
        <taxon>Effrenium</taxon>
    </lineage>
</organism>
<evidence type="ECO:0000256" key="1">
    <source>
        <dbReference type="SAM" id="MobiDB-lite"/>
    </source>
</evidence>
<feature type="compositionally biased region" description="Low complexity" evidence="1">
    <location>
        <begin position="746"/>
        <end position="760"/>
    </location>
</feature>
<name>A0AA36ND48_9DINO</name>
<dbReference type="CDD" id="cd00051">
    <property type="entry name" value="EFh"/>
    <property type="match status" value="1"/>
</dbReference>
<accession>A0AA36ND48</accession>
<protein>
    <recommendedName>
        <fullName evidence="2">EF-hand domain-containing protein</fullName>
    </recommendedName>
</protein>
<dbReference type="EMBL" id="CAUJNA010003318">
    <property type="protein sequence ID" value="CAJ1398991.1"/>
    <property type="molecule type" value="Genomic_DNA"/>
</dbReference>
<proteinExistence type="predicted"/>
<dbReference type="SUPFAM" id="SSF47473">
    <property type="entry name" value="EF-hand"/>
    <property type="match status" value="1"/>
</dbReference>
<keyword evidence="4" id="KW-1185">Reference proteome</keyword>
<comment type="caution">
    <text evidence="3">The sequence shown here is derived from an EMBL/GenBank/DDBJ whole genome shotgun (WGS) entry which is preliminary data.</text>
</comment>
<dbReference type="GO" id="GO:0005509">
    <property type="term" value="F:calcium ion binding"/>
    <property type="evidence" value="ECO:0007669"/>
    <property type="project" value="InterPro"/>
</dbReference>
<dbReference type="InterPro" id="IPR011992">
    <property type="entry name" value="EF-hand-dom_pair"/>
</dbReference>
<gene>
    <name evidence="3" type="ORF">EVOR1521_LOCUS22628</name>
</gene>
<dbReference type="PROSITE" id="PS50222">
    <property type="entry name" value="EF_HAND_2"/>
    <property type="match status" value="1"/>
</dbReference>
<feature type="compositionally biased region" description="Basic and acidic residues" evidence="1">
    <location>
        <begin position="736"/>
        <end position="745"/>
    </location>
</feature>
<dbReference type="InterPro" id="IPR002048">
    <property type="entry name" value="EF_hand_dom"/>
</dbReference>
<feature type="compositionally biased region" description="Polar residues" evidence="1">
    <location>
        <begin position="946"/>
        <end position="969"/>
    </location>
</feature>